<accession>A0A6H5ICM0</accession>
<keyword evidence="6" id="KW-0238">DNA-binding</keyword>
<evidence type="ECO:0000256" key="3">
    <source>
        <dbReference type="ARBA" id="ARBA00022737"/>
    </source>
</evidence>
<dbReference type="GO" id="GO:0005634">
    <property type="term" value="C:nucleus"/>
    <property type="evidence" value="ECO:0007669"/>
    <property type="project" value="UniProtKB-SubCell"/>
</dbReference>
<dbReference type="PROSITE" id="PS50157">
    <property type="entry name" value="ZINC_FINGER_C2H2_2"/>
    <property type="match status" value="6"/>
</dbReference>
<feature type="region of interest" description="Disordered" evidence="9">
    <location>
        <begin position="452"/>
        <end position="478"/>
    </location>
</feature>
<dbReference type="OrthoDB" id="6077919at2759"/>
<dbReference type="GO" id="GO:0000977">
    <property type="term" value="F:RNA polymerase II transcription regulatory region sequence-specific DNA binding"/>
    <property type="evidence" value="ECO:0007669"/>
    <property type="project" value="TreeGrafter"/>
</dbReference>
<dbReference type="Proteomes" id="UP000479190">
    <property type="component" value="Unassembled WGS sequence"/>
</dbReference>
<evidence type="ECO:0000256" key="8">
    <source>
        <dbReference type="PROSITE-ProRule" id="PRU00042"/>
    </source>
</evidence>
<dbReference type="PROSITE" id="PS00028">
    <property type="entry name" value="ZINC_FINGER_C2H2_1"/>
    <property type="match status" value="5"/>
</dbReference>
<evidence type="ECO:0000256" key="5">
    <source>
        <dbReference type="ARBA" id="ARBA00022833"/>
    </source>
</evidence>
<dbReference type="SMART" id="SM00355">
    <property type="entry name" value="ZnF_C2H2"/>
    <property type="match status" value="6"/>
</dbReference>
<gene>
    <name evidence="11" type="ORF">TBRA_LOCUS4998</name>
</gene>
<dbReference type="GO" id="GO:0000981">
    <property type="term" value="F:DNA-binding transcription factor activity, RNA polymerase II-specific"/>
    <property type="evidence" value="ECO:0007669"/>
    <property type="project" value="TreeGrafter"/>
</dbReference>
<comment type="subcellular location">
    <subcellularLocation>
        <location evidence="1">Nucleus</location>
    </subcellularLocation>
</comment>
<organism evidence="11 12">
    <name type="scientific">Trichogramma brassicae</name>
    <dbReference type="NCBI Taxonomy" id="86971"/>
    <lineage>
        <taxon>Eukaryota</taxon>
        <taxon>Metazoa</taxon>
        <taxon>Ecdysozoa</taxon>
        <taxon>Arthropoda</taxon>
        <taxon>Hexapoda</taxon>
        <taxon>Insecta</taxon>
        <taxon>Pterygota</taxon>
        <taxon>Neoptera</taxon>
        <taxon>Endopterygota</taxon>
        <taxon>Hymenoptera</taxon>
        <taxon>Apocrita</taxon>
        <taxon>Proctotrupomorpha</taxon>
        <taxon>Chalcidoidea</taxon>
        <taxon>Trichogrammatidae</taxon>
        <taxon>Trichogramma</taxon>
    </lineage>
</organism>
<reference evidence="11 12" key="1">
    <citation type="submission" date="2020-02" db="EMBL/GenBank/DDBJ databases">
        <authorList>
            <person name="Ferguson B K."/>
        </authorList>
    </citation>
    <scope>NUCLEOTIDE SEQUENCE [LARGE SCALE GENOMIC DNA]</scope>
</reference>
<feature type="domain" description="C2H2-type" evidence="10">
    <location>
        <begin position="47"/>
        <end position="75"/>
    </location>
</feature>
<dbReference type="SUPFAM" id="SSF57667">
    <property type="entry name" value="beta-beta-alpha zinc fingers"/>
    <property type="match status" value="4"/>
</dbReference>
<protein>
    <recommendedName>
        <fullName evidence="10">C2H2-type domain-containing protein</fullName>
    </recommendedName>
</protein>
<feature type="domain" description="C2H2-type" evidence="10">
    <location>
        <begin position="152"/>
        <end position="180"/>
    </location>
</feature>
<keyword evidence="2" id="KW-0479">Metal-binding</keyword>
<evidence type="ECO:0000256" key="4">
    <source>
        <dbReference type="ARBA" id="ARBA00022771"/>
    </source>
</evidence>
<evidence type="ECO:0000256" key="7">
    <source>
        <dbReference type="ARBA" id="ARBA00023242"/>
    </source>
</evidence>
<feature type="compositionally biased region" description="Basic and acidic residues" evidence="9">
    <location>
        <begin position="458"/>
        <end position="472"/>
    </location>
</feature>
<dbReference type="AlphaFoldDB" id="A0A6H5ICM0"/>
<proteinExistence type="predicted"/>
<feature type="domain" description="C2H2-type" evidence="10">
    <location>
        <begin position="181"/>
        <end position="209"/>
    </location>
</feature>
<keyword evidence="12" id="KW-1185">Reference proteome</keyword>
<evidence type="ECO:0000313" key="12">
    <source>
        <dbReference type="Proteomes" id="UP000479190"/>
    </source>
</evidence>
<dbReference type="PANTHER" id="PTHR24381:SF390">
    <property type="entry name" value="ZINC FINGER PROTEIN 37 HOMOLOG"/>
    <property type="match status" value="1"/>
</dbReference>
<evidence type="ECO:0000259" key="10">
    <source>
        <dbReference type="PROSITE" id="PS50157"/>
    </source>
</evidence>
<dbReference type="PANTHER" id="PTHR24381">
    <property type="entry name" value="ZINC FINGER PROTEIN"/>
    <property type="match status" value="1"/>
</dbReference>
<dbReference type="InterPro" id="IPR013087">
    <property type="entry name" value="Znf_C2H2_type"/>
</dbReference>
<keyword evidence="5" id="KW-0862">Zinc</keyword>
<feature type="domain" description="C2H2-type" evidence="10">
    <location>
        <begin position="123"/>
        <end position="151"/>
    </location>
</feature>
<keyword evidence="7" id="KW-0539">Nucleus</keyword>
<dbReference type="EMBL" id="CADCXV010000698">
    <property type="protein sequence ID" value="CAB0033078.1"/>
    <property type="molecule type" value="Genomic_DNA"/>
</dbReference>
<sequence length="569" mass="67660">MLCLSVDRASTERNYYASAARRCVETIIHISGSHKQRRSFHEGRKDYECNKCEKKFGQKPHLLLHKKTVHEGRKDYKCDRCEKKFGMDLYKNFIPTTEDYRCRQNAKVHEGREDIAFKDFKNYLCDSCGKKFGNKSSFHLHQKKIHEGCRDFACNECEKKFGLKTDLLRHQRSVHEGRKDYPCDKFEKKFGHKTRLITHQKTAHEGRKDYECDNCEQKFVEKSKLISHQKTVHESRKDYECDNCTKKFTQKSNLLLHKKSVHEGRKDYGCDRKNLENFLTPSKCRIFYDKSNVHVFTFHLRPTTSPYHACSCRHSLRAENKLSREGYCFGLQIYQKKHYRAGCRRIPNIEIKYFIVIIRNSGKDENNDKFEIGYASGRYATRTTPQAADRRLHARHRQSLGFSLRKLLRIFLGRVRVVFEPSKSPGYRQDIRYFENKINTWRVYEAWTTVNHQKRTSRRQEPDRPYQPDRKNSNSYVAPERFVREAARARRTGHVMRVDRRPSAHSRVDHEQERTSSFSLRVISCRVSLGTCEEEKTHFESTQSYERRWQGIGRPPCRNTLPEFKLIYK</sequence>
<evidence type="ECO:0000256" key="6">
    <source>
        <dbReference type="ARBA" id="ARBA00023125"/>
    </source>
</evidence>
<dbReference type="Gene3D" id="3.30.160.60">
    <property type="entry name" value="Classic Zinc Finger"/>
    <property type="match status" value="5"/>
</dbReference>
<evidence type="ECO:0000256" key="1">
    <source>
        <dbReference type="ARBA" id="ARBA00004123"/>
    </source>
</evidence>
<dbReference type="GO" id="GO:0008270">
    <property type="term" value="F:zinc ion binding"/>
    <property type="evidence" value="ECO:0007669"/>
    <property type="project" value="UniProtKB-KW"/>
</dbReference>
<evidence type="ECO:0000256" key="2">
    <source>
        <dbReference type="ARBA" id="ARBA00022723"/>
    </source>
</evidence>
<evidence type="ECO:0000256" key="9">
    <source>
        <dbReference type="SAM" id="MobiDB-lite"/>
    </source>
</evidence>
<name>A0A6H5ICM0_9HYME</name>
<feature type="domain" description="C2H2-type" evidence="10">
    <location>
        <begin position="239"/>
        <end position="267"/>
    </location>
</feature>
<dbReference type="Pfam" id="PF00096">
    <property type="entry name" value="zf-C2H2"/>
    <property type="match status" value="4"/>
</dbReference>
<dbReference type="InterPro" id="IPR036236">
    <property type="entry name" value="Znf_C2H2_sf"/>
</dbReference>
<feature type="domain" description="C2H2-type" evidence="10">
    <location>
        <begin position="210"/>
        <end position="238"/>
    </location>
</feature>
<keyword evidence="4 8" id="KW-0863">Zinc-finger</keyword>
<keyword evidence="3" id="KW-0677">Repeat</keyword>
<evidence type="ECO:0000313" key="11">
    <source>
        <dbReference type="EMBL" id="CAB0033078.1"/>
    </source>
</evidence>